<evidence type="ECO:0000313" key="12">
    <source>
        <dbReference type="EMBL" id="ETW82116.1"/>
    </source>
</evidence>
<dbReference type="SUPFAM" id="SSF48264">
    <property type="entry name" value="Cytochrome P450"/>
    <property type="match status" value="1"/>
</dbReference>
<dbReference type="PANTHER" id="PTHR46300:SF7">
    <property type="entry name" value="P450, PUTATIVE (EUROFUNG)-RELATED"/>
    <property type="match status" value="1"/>
</dbReference>
<name>W4KAK2_HETIT</name>
<comment type="cofactor">
    <cofactor evidence="1 9">
        <name>heme</name>
        <dbReference type="ChEBI" id="CHEBI:30413"/>
    </cofactor>
</comment>
<dbReference type="PRINTS" id="PR00463">
    <property type="entry name" value="EP450I"/>
</dbReference>
<protein>
    <recommendedName>
        <fullName evidence="14">Cytochrome P450</fullName>
    </recommendedName>
</protein>
<dbReference type="GO" id="GO:0004497">
    <property type="term" value="F:monooxygenase activity"/>
    <property type="evidence" value="ECO:0007669"/>
    <property type="project" value="UniProtKB-KW"/>
</dbReference>
<dbReference type="eggNOG" id="KOG0156">
    <property type="taxonomic scope" value="Eukaryota"/>
</dbReference>
<keyword evidence="5 9" id="KW-0479">Metal-binding</keyword>
<dbReference type="PROSITE" id="PS00086">
    <property type="entry name" value="CYTOCHROME_P450"/>
    <property type="match status" value="1"/>
</dbReference>
<comment type="similarity">
    <text evidence="3 10">Belongs to the cytochrome P450 family.</text>
</comment>
<evidence type="ECO:0000256" key="4">
    <source>
        <dbReference type="ARBA" id="ARBA00022617"/>
    </source>
</evidence>
<accession>W4KAK2</accession>
<dbReference type="EMBL" id="KI925458">
    <property type="protein sequence ID" value="ETW82116.1"/>
    <property type="molecule type" value="Genomic_DNA"/>
</dbReference>
<dbReference type="AlphaFoldDB" id="W4KAK2"/>
<keyword evidence="11" id="KW-1133">Transmembrane helix</keyword>
<evidence type="ECO:0000256" key="2">
    <source>
        <dbReference type="ARBA" id="ARBA00005179"/>
    </source>
</evidence>
<dbReference type="HOGENOM" id="CLU_001570_2_3_1"/>
<dbReference type="GO" id="GO:0020037">
    <property type="term" value="F:heme binding"/>
    <property type="evidence" value="ECO:0007669"/>
    <property type="project" value="InterPro"/>
</dbReference>
<evidence type="ECO:0000256" key="1">
    <source>
        <dbReference type="ARBA" id="ARBA00001971"/>
    </source>
</evidence>
<keyword evidence="4 9" id="KW-0349">Heme</keyword>
<dbReference type="InterPro" id="IPR050364">
    <property type="entry name" value="Cytochrome_P450_fung"/>
</dbReference>
<evidence type="ECO:0000256" key="7">
    <source>
        <dbReference type="ARBA" id="ARBA00023004"/>
    </source>
</evidence>
<comment type="pathway">
    <text evidence="2">Secondary metabolite biosynthesis.</text>
</comment>
<dbReference type="Proteomes" id="UP000030671">
    <property type="component" value="Unassembled WGS sequence"/>
</dbReference>
<gene>
    <name evidence="12" type="ORF">HETIRDRAFT_317779</name>
</gene>
<dbReference type="InterPro" id="IPR036396">
    <property type="entry name" value="Cyt_P450_sf"/>
</dbReference>
<keyword evidence="8 10" id="KW-0503">Monooxygenase</keyword>
<evidence type="ECO:0000313" key="13">
    <source>
        <dbReference type="Proteomes" id="UP000030671"/>
    </source>
</evidence>
<dbReference type="Pfam" id="PF00067">
    <property type="entry name" value="p450"/>
    <property type="match status" value="1"/>
</dbReference>
<dbReference type="InParanoid" id="W4KAK2"/>
<keyword evidence="11" id="KW-0812">Transmembrane</keyword>
<keyword evidence="11" id="KW-0472">Membrane</keyword>
<evidence type="ECO:0000256" key="9">
    <source>
        <dbReference type="PIRSR" id="PIRSR602401-1"/>
    </source>
</evidence>
<dbReference type="PRINTS" id="PR00385">
    <property type="entry name" value="P450"/>
</dbReference>
<evidence type="ECO:0000256" key="6">
    <source>
        <dbReference type="ARBA" id="ARBA00023002"/>
    </source>
</evidence>
<organism evidence="12 13">
    <name type="scientific">Heterobasidion irregulare (strain TC 32-1)</name>
    <dbReference type="NCBI Taxonomy" id="747525"/>
    <lineage>
        <taxon>Eukaryota</taxon>
        <taxon>Fungi</taxon>
        <taxon>Dikarya</taxon>
        <taxon>Basidiomycota</taxon>
        <taxon>Agaricomycotina</taxon>
        <taxon>Agaricomycetes</taxon>
        <taxon>Russulales</taxon>
        <taxon>Bondarzewiaceae</taxon>
        <taxon>Heterobasidion</taxon>
        <taxon>Heterobasidion annosum species complex</taxon>
    </lineage>
</organism>
<evidence type="ECO:0000256" key="10">
    <source>
        <dbReference type="RuleBase" id="RU000461"/>
    </source>
</evidence>
<dbReference type="GeneID" id="20670444"/>
<dbReference type="OrthoDB" id="2789670at2759"/>
<dbReference type="PANTHER" id="PTHR46300">
    <property type="entry name" value="P450, PUTATIVE (EUROFUNG)-RELATED-RELATED"/>
    <property type="match status" value="1"/>
</dbReference>
<dbReference type="InterPro" id="IPR017972">
    <property type="entry name" value="Cyt_P450_CS"/>
</dbReference>
<dbReference type="RefSeq" id="XP_009546677.1">
    <property type="nucleotide sequence ID" value="XM_009548382.1"/>
</dbReference>
<reference evidence="12 13" key="1">
    <citation type="journal article" date="2012" name="New Phytol.">
        <title>Insight into trade-off between wood decay and parasitism from the genome of a fungal forest pathogen.</title>
        <authorList>
            <person name="Olson A."/>
            <person name="Aerts A."/>
            <person name="Asiegbu F."/>
            <person name="Belbahri L."/>
            <person name="Bouzid O."/>
            <person name="Broberg A."/>
            <person name="Canback B."/>
            <person name="Coutinho P.M."/>
            <person name="Cullen D."/>
            <person name="Dalman K."/>
            <person name="Deflorio G."/>
            <person name="van Diepen L.T."/>
            <person name="Dunand C."/>
            <person name="Duplessis S."/>
            <person name="Durling M."/>
            <person name="Gonthier P."/>
            <person name="Grimwood J."/>
            <person name="Fossdal C.G."/>
            <person name="Hansson D."/>
            <person name="Henrissat B."/>
            <person name="Hietala A."/>
            <person name="Himmelstrand K."/>
            <person name="Hoffmeister D."/>
            <person name="Hogberg N."/>
            <person name="James T.Y."/>
            <person name="Karlsson M."/>
            <person name="Kohler A."/>
            <person name="Kues U."/>
            <person name="Lee Y.H."/>
            <person name="Lin Y.C."/>
            <person name="Lind M."/>
            <person name="Lindquist E."/>
            <person name="Lombard V."/>
            <person name="Lucas S."/>
            <person name="Lunden K."/>
            <person name="Morin E."/>
            <person name="Murat C."/>
            <person name="Park J."/>
            <person name="Raffaello T."/>
            <person name="Rouze P."/>
            <person name="Salamov A."/>
            <person name="Schmutz J."/>
            <person name="Solheim H."/>
            <person name="Stahlberg J."/>
            <person name="Velez H."/>
            <person name="de Vries R.P."/>
            <person name="Wiebenga A."/>
            <person name="Woodward S."/>
            <person name="Yakovlev I."/>
            <person name="Garbelotto M."/>
            <person name="Martin F."/>
            <person name="Grigoriev I.V."/>
            <person name="Stenlid J."/>
        </authorList>
    </citation>
    <scope>NUCLEOTIDE SEQUENCE [LARGE SCALE GENOMIC DNA]</scope>
    <source>
        <strain evidence="12 13">TC 32-1</strain>
    </source>
</reference>
<dbReference type="KEGG" id="hir:HETIRDRAFT_317779"/>
<evidence type="ECO:0008006" key="14">
    <source>
        <dbReference type="Google" id="ProtNLM"/>
    </source>
</evidence>
<evidence type="ECO:0000256" key="11">
    <source>
        <dbReference type="SAM" id="Phobius"/>
    </source>
</evidence>
<dbReference type="CDD" id="cd11065">
    <property type="entry name" value="CYP64-like"/>
    <property type="match status" value="1"/>
</dbReference>
<keyword evidence="6 10" id="KW-0560">Oxidoreductase</keyword>
<dbReference type="Gene3D" id="1.10.630.10">
    <property type="entry name" value="Cytochrome P450"/>
    <property type="match status" value="1"/>
</dbReference>
<dbReference type="InterPro" id="IPR001128">
    <property type="entry name" value="Cyt_P450"/>
</dbReference>
<dbReference type="GO" id="GO:0005506">
    <property type="term" value="F:iron ion binding"/>
    <property type="evidence" value="ECO:0007669"/>
    <property type="project" value="InterPro"/>
</dbReference>
<evidence type="ECO:0000256" key="8">
    <source>
        <dbReference type="ARBA" id="ARBA00023033"/>
    </source>
</evidence>
<dbReference type="GO" id="GO:0016705">
    <property type="term" value="F:oxidoreductase activity, acting on paired donors, with incorporation or reduction of molecular oxygen"/>
    <property type="evidence" value="ECO:0007669"/>
    <property type="project" value="InterPro"/>
</dbReference>
<sequence length="544" mass="61345">MLNGDLEPGLAVVATSVALFLAFLGILTRRSSRPPTPPGPKSSWFGLGRPDIPRISPWRTYMEWGNIYGDMIFYRAYGGPILIINSAKIADDLLDKRGAIYSSRPVRTMTRELMGWRWSLAGMRYGNTWRRYRGLFQKHFHSRATPHYEPIEVKGVQTLLRNLHRAPNEFEHHLRRNAAALVMKISYGHDVAEDGDAYVTLAEKAMWSLTHAGIYGTYLVDYLPILKHVPTWLPGAGFKRKAFEWRKLSLAMLERPFEMVKQRMASTSSGTAVPCVAVTELERSSNSVIKTDVKMIQGIAAISYAGTSTEPADLRTSSAGADTVSSDTVAAILTFLLAMTLNPDIQYTAQAEIDRVVGTDRLPTFDDRDQLPFVTRIMWEALRWNPVTPLSVPHATVQDDIYQGYLIPKGTTIQPNVWAMFHDESKYPDSFRFEPNRYEDLKKNAELGINELPMIGFGFGRRVCPGRWLALDNVWITIASILAVYNVVKVKDDNGREIEPAMEFTTESIFAYFHAHRSRPEPFKCSFAARSDAALALIKQTIDD</sequence>
<keyword evidence="7 9" id="KW-0408">Iron</keyword>
<dbReference type="InterPro" id="IPR002401">
    <property type="entry name" value="Cyt_P450_E_grp-I"/>
</dbReference>
<keyword evidence="13" id="KW-1185">Reference proteome</keyword>
<feature type="transmembrane region" description="Helical" evidence="11">
    <location>
        <begin position="6"/>
        <end position="27"/>
    </location>
</feature>
<evidence type="ECO:0000256" key="3">
    <source>
        <dbReference type="ARBA" id="ARBA00010617"/>
    </source>
</evidence>
<evidence type="ECO:0000256" key="5">
    <source>
        <dbReference type="ARBA" id="ARBA00022723"/>
    </source>
</evidence>
<feature type="binding site" description="axial binding residue" evidence="9">
    <location>
        <position position="464"/>
    </location>
    <ligand>
        <name>heme</name>
        <dbReference type="ChEBI" id="CHEBI:30413"/>
    </ligand>
    <ligandPart>
        <name>Fe</name>
        <dbReference type="ChEBI" id="CHEBI:18248"/>
    </ligandPart>
</feature>
<proteinExistence type="inferred from homology"/>